<comment type="caution">
    <text evidence="4">The sequence shown here is derived from an EMBL/GenBank/DDBJ whole genome shotgun (WGS) entry which is preliminary data.</text>
</comment>
<dbReference type="EMBL" id="JBHSZQ010000051">
    <property type="protein sequence ID" value="MFC7127696.1"/>
    <property type="molecule type" value="Genomic_DNA"/>
</dbReference>
<dbReference type="InterPro" id="IPR052580">
    <property type="entry name" value="Lipid_Hydrolase"/>
</dbReference>
<feature type="region of interest" description="Disordered" evidence="2">
    <location>
        <begin position="571"/>
        <end position="600"/>
    </location>
</feature>
<evidence type="ECO:0000313" key="5">
    <source>
        <dbReference type="Proteomes" id="UP001596414"/>
    </source>
</evidence>
<accession>A0ABD5X972</accession>
<dbReference type="Gene3D" id="3.40.1090.10">
    <property type="entry name" value="Cytosolic phospholipase A2 catalytic domain"/>
    <property type="match status" value="2"/>
</dbReference>
<dbReference type="InterPro" id="IPR002641">
    <property type="entry name" value="PNPLA_dom"/>
</dbReference>
<protein>
    <submittedName>
        <fullName evidence="4">Patatin-like phospholipase family protein</fullName>
    </submittedName>
</protein>
<organism evidence="4 5">
    <name type="scientific">Halovenus rubra</name>
    <dbReference type="NCBI Taxonomy" id="869890"/>
    <lineage>
        <taxon>Archaea</taxon>
        <taxon>Methanobacteriati</taxon>
        <taxon>Methanobacteriota</taxon>
        <taxon>Stenosarchaea group</taxon>
        <taxon>Halobacteria</taxon>
        <taxon>Halobacteriales</taxon>
        <taxon>Haloarculaceae</taxon>
        <taxon>Halovenus</taxon>
    </lineage>
</organism>
<dbReference type="SUPFAM" id="SSF52151">
    <property type="entry name" value="FabD/lysophospholipase-like"/>
    <property type="match status" value="1"/>
</dbReference>
<feature type="domain" description="PNPLA" evidence="3">
    <location>
        <begin position="69"/>
        <end position="396"/>
    </location>
</feature>
<feature type="region of interest" description="Disordered" evidence="2">
    <location>
        <begin position="1"/>
        <end position="58"/>
    </location>
</feature>
<feature type="region of interest" description="Disordered" evidence="2">
    <location>
        <begin position="737"/>
        <end position="771"/>
    </location>
</feature>
<dbReference type="Proteomes" id="UP001596414">
    <property type="component" value="Unassembled WGS sequence"/>
</dbReference>
<feature type="region of interest" description="Disordered" evidence="2">
    <location>
        <begin position="505"/>
        <end position="526"/>
    </location>
</feature>
<dbReference type="GO" id="GO:0006629">
    <property type="term" value="P:lipid metabolic process"/>
    <property type="evidence" value="ECO:0007669"/>
    <property type="project" value="UniProtKB-KW"/>
</dbReference>
<keyword evidence="1" id="KW-0443">Lipid metabolism</keyword>
<dbReference type="RefSeq" id="WP_267635761.1">
    <property type="nucleotide sequence ID" value="NZ_JAODIY010000001.1"/>
</dbReference>
<reference evidence="4 5" key="1">
    <citation type="journal article" date="2014" name="Int. J. Syst. Evol. Microbiol.">
        <title>Complete genome sequence of Corynebacterium casei LMG S-19264T (=DSM 44701T), isolated from a smear-ripened cheese.</title>
        <authorList>
            <consortium name="US DOE Joint Genome Institute (JGI-PGF)"/>
            <person name="Walter F."/>
            <person name="Albersmeier A."/>
            <person name="Kalinowski J."/>
            <person name="Ruckert C."/>
        </authorList>
    </citation>
    <scope>NUCLEOTIDE SEQUENCE [LARGE SCALE GENOMIC DNA]</scope>
    <source>
        <strain evidence="4 5">CGMCC 4.7215</strain>
    </source>
</reference>
<proteinExistence type="predicted"/>
<name>A0ABD5X972_9EURY</name>
<dbReference type="Pfam" id="PF01734">
    <property type="entry name" value="Patatin"/>
    <property type="match status" value="1"/>
</dbReference>
<evidence type="ECO:0000256" key="2">
    <source>
        <dbReference type="SAM" id="MobiDB-lite"/>
    </source>
</evidence>
<dbReference type="AlphaFoldDB" id="A0ABD5X972"/>
<feature type="compositionally biased region" description="Basic and acidic residues" evidence="2">
    <location>
        <begin position="759"/>
        <end position="771"/>
    </location>
</feature>
<gene>
    <name evidence="4" type="ORF">ACFQJ7_17005</name>
</gene>
<sequence length="771" mass="82952">MANGDGSGEDDEPEQLELFLEDPPQAETTDGNEGPFGAGVNPDDIDGGSFAEAERPVRTAPMPSQVRYLVFSGGGAKAFAFLGALAALGELGFLHNPARDGDDADAPDDYFLDPDRIDGVAGASAGAITAGLLAGNVGLGEAYDLLTDDEEITRFFDRSDLSTLDSPTLSGTDEVTRPTAERGALVTAMGTDAAPAELQEYRTSVVDYITAQTGETVDEIIEGVQDASQVSDAYFSGEMLDSPAWWLGALLRWKFDTGLPAETIRQVFMTGHFPMYVANLLFHDGVFSGAFARQYLDAALTAGLRSAGVPPGDTVTFRDLAAGSPIDLSVVGANLSSGTADSFATGETPDIGVADAIRLSMAIPFVYRPTTVADGPHAGTWVDGGLINNFPLHAYTPPDRAASPSVLGLNLDEPAGEIGDLGDFVGAVSGSLFARTTENQIYTPIERTQVIDLPTGDLSMLGFTPTREAVEEAMQTAAQSVLEYFGQQPDNAAYNAERAIEERIHGEEPSGGPSPLPEIPTKPDDRRYSRGYLQTKFMDEMLAKIKAGDPEADGWEPHPLAFLLDPMVVRGDADGPAESPEQLVNPEEEPETYRDGVSFWDRSTTPKKGDDWYFVHHRRPPLDAGHMTSRWYLESELYEYERIALEDKYLNIRTDADTVESPGGAKKDYTAIEIGGVPVETKTAERLEFDTDPAADGYHEMSEAEQAAYRAKHFPVDAKFPDHRPFGEILGGLPKGTVQQKKAAGETSAGWVYPGPNSDARRIKEIQGVEQ</sequence>
<dbReference type="PROSITE" id="PS51635">
    <property type="entry name" value="PNPLA"/>
    <property type="match status" value="1"/>
</dbReference>
<evidence type="ECO:0000259" key="3">
    <source>
        <dbReference type="PROSITE" id="PS51635"/>
    </source>
</evidence>
<dbReference type="InterPro" id="IPR016035">
    <property type="entry name" value="Acyl_Trfase/lysoPLipase"/>
</dbReference>
<evidence type="ECO:0000313" key="4">
    <source>
        <dbReference type="EMBL" id="MFC7127696.1"/>
    </source>
</evidence>
<evidence type="ECO:0000256" key="1">
    <source>
        <dbReference type="ARBA" id="ARBA00023098"/>
    </source>
</evidence>
<dbReference type="PANTHER" id="PTHR46394:SF1">
    <property type="entry name" value="PNPLA DOMAIN-CONTAINING PROTEIN"/>
    <property type="match status" value="1"/>
</dbReference>
<dbReference type="PANTHER" id="PTHR46394">
    <property type="entry name" value="ANNEXIN"/>
    <property type="match status" value="1"/>
</dbReference>